<evidence type="ECO:0000313" key="2">
    <source>
        <dbReference type="Proteomes" id="UP000887159"/>
    </source>
</evidence>
<dbReference type="AlphaFoldDB" id="A0A8X6VQS9"/>
<evidence type="ECO:0000313" key="1">
    <source>
        <dbReference type="EMBL" id="GFY16730.1"/>
    </source>
</evidence>
<proteinExistence type="predicted"/>
<dbReference type="EMBL" id="BMAU01021340">
    <property type="protein sequence ID" value="GFY16730.1"/>
    <property type="molecule type" value="Genomic_DNA"/>
</dbReference>
<comment type="caution">
    <text evidence="1">The sequence shown here is derived from an EMBL/GenBank/DDBJ whole genome shotgun (WGS) entry which is preliminary data.</text>
</comment>
<name>A0A8X6VQS9_TRICX</name>
<accession>A0A8X6VQS9</accession>
<gene>
    <name evidence="1" type="ORF">TNCV_2788521</name>
</gene>
<protein>
    <submittedName>
        <fullName evidence="1">Uncharacterized protein</fullName>
    </submittedName>
</protein>
<keyword evidence="2" id="KW-1185">Reference proteome</keyword>
<sequence>MRGTTSNGGVDGWASRAEHVKSAAIPNVLRPGTFLWFEKTYWPPSEGATYAWMAADEAVGCTRALFTMWPFSPRLFCRERREPGHRVNDILRKSLKTSLTISL</sequence>
<reference evidence="1" key="1">
    <citation type="submission" date="2020-08" db="EMBL/GenBank/DDBJ databases">
        <title>Multicomponent nature underlies the extraordinary mechanical properties of spider dragline silk.</title>
        <authorList>
            <person name="Kono N."/>
            <person name="Nakamura H."/>
            <person name="Mori M."/>
            <person name="Yoshida Y."/>
            <person name="Ohtoshi R."/>
            <person name="Malay A.D."/>
            <person name="Moran D.A.P."/>
            <person name="Tomita M."/>
            <person name="Numata K."/>
            <person name="Arakawa K."/>
        </authorList>
    </citation>
    <scope>NUCLEOTIDE SEQUENCE</scope>
</reference>
<organism evidence="1 2">
    <name type="scientific">Trichonephila clavipes</name>
    <name type="common">Golden silk orbweaver</name>
    <name type="synonym">Nephila clavipes</name>
    <dbReference type="NCBI Taxonomy" id="2585209"/>
    <lineage>
        <taxon>Eukaryota</taxon>
        <taxon>Metazoa</taxon>
        <taxon>Ecdysozoa</taxon>
        <taxon>Arthropoda</taxon>
        <taxon>Chelicerata</taxon>
        <taxon>Arachnida</taxon>
        <taxon>Araneae</taxon>
        <taxon>Araneomorphae</taxon>
        <taxon>Entelegynae</taxon>
        <taxon>Araneoidea</taxon>
        <taxon>Nephilidae</taxon>
        <taxon>Trichonephila</taxon>
    </lineage>
</organism>
<dbReference type="Proteomes" id="UP000887159">
    <property type="component" value="Unassembled WGS sequence"/>
</dbReference>